<proteinExistence type="predicted"/>
<evidence type="ECO:0000313" key="1">
    <source>
        <dbReference type="EMBL" id="EKC80370.1"/>
    </source>
</evidence>
<organism evidence="1">
    <name type="scientific">human gut metagenome</name>
    <dbReference type="NCBI Taxonomy" id="408170"/>
    <lineage>
        <taxon>unclassified sequences</taxon>
        <taxon>metagenomes</taxon>
        <taxon>organismal metagenomes</taxon>
    </lineage>
</organism>
<feature type="non-terminal residue" evidence="1">
    <location>
        <position position="1"/>
    </location>
</feature>
<name>K1UQ94_9ZZZZ</name>
<protein>
    <submittedName>
        <fullName evidence="1">TnpX site-specific recombinase</fullName>
    </submittedName>
</protein>
<reference evidence="1" key="1">
    <citation type="journal article" date="2013" name="Environ. Microbiol.">
        <title>Microbiota from the distal guts of lean and obese adolescents exhibit partial functional redundancy besides clear differences in community structure.</title>
        <authorList>
            <person name="Ferrer M."/>
            <person name="Ruiz A."/>
            <person name="Lanza F."/>
            <person name="Haange S.B."/>
            <person name="Oberbach A."/>
            <person name="Till H."/>
            <person name="Bargiela R."/>
            <person name="Campoy C."/>
            <person name="Segura M.T."/>
            <person name="Richter M."/>
            <person name="von Bergen M."/>
            <person name="Seifert J."/>
            <person name="Suarez A."/>
        </authorList>
    </citation>
    <scope>NUCLEOTIDE SEQUENCE</scope>
</reference>
<dbReference type="AlphaFoldDB" id="K1UQ94"/>
<sequence length="93" mass="11191">ADIELFQKAIVEWNDKLTDVLENRSERNRWINHFMKFSTMEDIDRRAVMQLIRSIRVMGKDELHIEFNYQDEYQKAISLAEQIATKNEERMVG</sequence>
<accession>K1UQ94</accession>
<gene>
    <name evidence="1" type="ORF">LEA_01456</name>
</gene>
<dbReference type="EMBL" id="AJWY01001009">
    <property type="protein sequence ID" value="EKC80370.1"/>
    <property type="molecule type" value="Genomic_DNA"/>
</dbReference>
<comment type="caution">
    <text evidence="1">The sequence shown here is derived from an EMBL/GenBank/DDBJ whole genome shotgun (WGS) entry which is preliminary data.</text>
</comment>